<proteinExistence type="inferred from homology"/>
<dbReference type="InterPro" id="IPR002772">
    <property type="entry name" value="Glyco_hydro_3_C"/>
</dbReference>
<dbReference type="SMART" id="SM01217">
    <property type="entry name" value="Fn3_like"/>
    <property type="match status" value="1"/>
</dbReference>
<keyword evidence="7" id="KW-1185">Reference proteome</keyword>
<evidence type="ECO:0000256" key="2">
    <source>
        <dbReference type="ARBA" id="ARBA00022801"/>
    </source>
</evidence>
<dbReference type="Pfam" id="PF14310">
    <property type="entry name" value="Fn3-like"/>
    <property type="match status" value="1"/>
</dbReference>
<protein>
    <submittedName>
        <fullName evidence="6">Glycosyl hydrolase</fullName>
    </submittedName>
</protein>
<dbReference type="InterPro" id="IPR013783">
    <property type="entry name" value="Ig-like_fold"/>
</dbReference>
<dbReference type="Pfam" id="PF01915">
    <property type="entry name" value="Glyco_hydro_3_C"/>
    <property type="match status" value="1"/>
</dbReference>
<dbReference type="Gene3D" id="3.20.20.300">
    <property type="entry name" value="Glycoside hydrolase, family 3, N-terminal domain"/>
    <property type="match status" value="1"/>
</dbReference>
<organism evidence="6 7">
    <name type="scientific">Deinococcus radiophilus</name>
    <dbReference type="NCBI Taxonomy" id="32062"/>
    <lineage>
        <taxon>Bacteria</taxon>
        <taxon>Thermotogati</taxon>
        <taxon>Deinococcota</taxon>
        <taxon>Deinococci</taxon>
        <taxon>Deinococcales</taxon>
        <taxon>Deinococcaceae</taxon>
        <taxon>Deinococcus</taxon>
    </lineage>
</organism>
<dbReference type="Gene3D" id="3.40.50.1700">
    <property type="entry name" value="Glycoside hydrolase family 3 C-terminal domain"/>
    <property type="match status" value="1"/>
</dbReference>
<keyword evidence="2 4" id="KW-0378">Hydrolase</keyword>
<sequence>MSSTPLPSSDDFAVCLSRARALPLNEVLALLSGRDYWHTQAVGGARSLCLTDGPHGIRRQLGEHTVSDLSNSAPATCYPTASALAASWNPALIREVGEMLGREGRSHGVDVLLGPGINLKRSPLCGRNFEYFSEDPFLSAELGMAWVSGVQSQGVGASLKHFAANNQEYRRMSIDAVVDERALRELYLSSFEWVVKQAQPWTVMAAYNGLNGRFCCESPWLLTQVLRQDWEYDGLVVSDWGAVSDRAAAFWSGLDLEMPGIEALTAPALREALADGRVSEDDLRRAAARVLQLAARVDQAQADSAEAFDEDAAHELAFRAAVQGSVLLKNDADLLPLLPREGLKVAVIGAFAEQPRYQGAGSSQLVPLRLDTPLEALRQTYGPDQVSYAPGYVRHGDQTDPALLSAAVEIAAQADAVIAFVGLPEEFEVEGIDRRHLGLPASHHALIDELLITHPHLTVVVQGGAPVELPWAERVPAILNAYLGGQAGGKAVAALISGAQTPGGKLAESWAAQLEHWPSSAQFPGGPRTVEYRESLLVGYRYFDRVEAAVPFPFGHGLSYTTFGYSEVQPAEDGRSVTLTVTNTGRRAGAEVVQLYLRRSQDTSAVLRAGQELAAFARLQLEPGQSRQVTLHLPPRAFQHYDLLWGQWRTEAGPWQVRIGASSRDIRAEYGLEVAGEKVPATLPAEYRDPGFPLRVGQAAFTELYGRPLPDNQDYRPGNYTANTPLDAMQTNLLAQGLFAGAIWHQRDLVDDIGASMNAPHNLRQLPLRAMTMNPGLTANPPLARLMAELINGDFPAAAHELGRAIRRSWRKRGQS</sequence>
<dbReference type="GO" id="GO:0005975">
    <property type="term" value="P:carbohydrate metabolic process"/>
    <property type="evidence" value="ECO:0007669"/>
    <property type="project" value="InterPro"/>
</dbReference>
<dbReference type="Pfam" id="PF00933">
    <property type="entry name" value="Glyco_hydro_3"/>
    <property type="match status" value="1"/>
</dbReference>
<dbReference type="InterPro" id="IPR001764">
    <property type="entry name" value="Glyco_hydro_3_N"/>
</dbReference>
<dbReference type="InterPro" id="IPR036881">
    <property type="entry name" value="Glyco_hydro_3_C_sf"/>
</dbReference>
<dbReference type="PANTHER" id="PTHR42715">
    <property type="entry name" value="BETA-GLUCOSIDASE"/>
    <property type="match status" value="1"/>
</dbReference>
<dbReference type="PROSITE" id="PS00775">
    <property type="entry name" value="GLYCOSYL_HYDROL_F3"/>
    <property type="match status" value="1"/>
</dbReference>
<evidence type="ECO:0000259" key="5">
    <source>
        <dbReference type="SMART" id="SM01217"/>
    </source>
</evidence>
<evidence type="ECO:0000256" key="4">
    <source>
        <dbReference type="RuleBase" id="RU361161"/>
    </source>
</evidence>
<name>A0A3S0K8V4_9DEIO</name>
<reference evidence="6 7" key="1">
    <citation type="submission" date="2018-12" db="EMBL/GenBank/DDBJ databases">
        <title>Deinococcus radiophilus ATCC 27603 genome sequencing and assembly.</title>
        <authorList>
            <person name="Maclea K.S."/>
            <person name="Maynard C.R."/>
        </authorList>
    </citation>
    <scope>NUCLEOTIDE SEQUENCE [LARGE SCALE GENOMIC DNA]</scope>
    <source>
        <strain evidence="6 7">ATCC 27603</strain>
    </source>
</reference>
<dbReference type="InterPro" id="IPR026891">
    <property type="entry name" value="Fn3-like"/>
</dbReference>
<dbReference type="EMBL" id="RXPE01000032">
    <property type="protein sequence ID" value="RTR25275.1"/>
    <property type="molecule type" value="Genomic_DNA"/>
</dbReference>
<dbReference type="Gene3D" id="2.60.40.10">
    <property type="entry name" value="Immunoglobulins"/>
    <property type="match status" value="1"/>
</dbReference>
<evidence type="ECO:0000256" key="1">
    <source>
        <dbReference type="ARBA" id="ARBA00005336"/>
    </source>
</evidence>
<comment type="caution">
    <text evidence="6">The sequence shown here is derived from an EMBL/GenBank/DDBJ whole genome shotgun (WGS) entry which is preliminary data.</text>
</comment>
<dbReference type="InterPro" id="IPR017853">
    <property type="entry name" value="GH"/>
</dbReference>
<dbReference type="SUPFAM" id="SSF51445">
    <property type="entry name" value="(Trans)glycosidases"/>
    <property type="match status" value="1"/>
</dbReference>
<comment type="similarity">
    <text evidence="1 4">Belongs to the glycosyl hydrolase 3 family.</text>
</comment>
<dbReference type="InterPro" id="IPR036962">
    <property type="entry name" value="Glyco_hydro_3_N_sf"/>
</dbReference>
<evidence type="ECO:0000313" key="6">
    <source>
        <dbReference type="EMBL" id="RTR25275.1"/>
    </source>
</evidence>
<dbReference type="Proteomes" id="UP000277766">
    <property type="component" value="Unassembled WGS sequence"/>
</dbReference>
<evidence type="ECO:0000313" key="7">
    <source>
        <dbReference type="Proteomes" id="UP000277766"/>
    </source>
</evidence>
<keyword evidence="4" id="KW-0326">Glycosidase</keyword>
<dbReference type="SUPFAM" id="SSF52279">
    <property type="entry name" value="Beta-D-glucan exohydrolase, C-terminal domain"/>
    <property type="match status" value="1"/>
</dbReference>
<dbReference type="OrthoDB" id="9805821at2"/>
<accession>A0A3S0K8V4</accession>
<dbReference type="PRINTS" id="PR00133">
    <property type="entry name" value="GLHYDRLASE3"/>
</dbReference>
<dbReference type="InterPro" id="IPR019800">
    <property type="entry name" value="Glyco_hydro_3_AS"/>
</dbReference>
<dbReference type="AlphaFoldDB" id="A0A3S0K8V4"/>
<gene>
    <name evidence="6" type="ORF">EJ104_11520</name>
</gene>
<keyword evidence="3" id="KW-0119">Carbohydrate metabolism</keyword>
<dbReference type="PANTHER" id="PTHR42715:SF10">
    <property type="entry name" value="BETA-GLUCOSIDASE"/>
    <property type="match status" value="1"/>
</dbReference>
<dbReference type="RefSeq" id="WP_126352966.1">
    <property type="nucleotide sequence ID" value="NZ_RXPE01000032.1"/>
</dbReference>
<dbReference type="GO" id="GO:0004553">
    <property type="term" value="F:hydrolase activity, hydrolyzing O-glycosyl compounds"/>
    <property type="evidence" value="ECO:0007669"/>
    <property type="project" value="InterPro"/>
</dbReference>
<evidence type="ECO:0000256" key="3">
    <source>
        <dbReference type="ARBA" id="ARBA00023277"/>
    </source>
</evidence>
<dbReference type="InterPro" id="IPR050288">
    <property type="entry name" value="Cellulose_deg_GH3"/>
</dbReference>
<feature type="domain" description="Fibronectin type III-like" evidence="5">
    <location>
        <begin position="591"/>
        <end position="663"/>
    </location>
</feature>